<proteinExistence type="predicted"/>
<evidence type="ECO:0000256" key="1">
    <source>
        <dbReference type="ARBA" id="ARBA00004141"/>
    </source>
</evidence>
<keyword evidence="2" id="KW-0813">Transport</keyword>
<evidence type="ECO:0000313" key="7">
    <source>
        <dbReference type="EMBL" id="PMD66934.1"/>
    </source>
</evidence>
<evidence type="ECO:0000313" key="8">
    <source>
        <dbReference type="Proteomes" id="UP000235371"/>
    </source>
</evidence>
<dbReference type="GeneID" id="36593622"/>
<feature type="transmembrane region" description="Helical" evidence="6">
    <location>
        <begin position="64"/>
        <end position="83"/>
    </location>
</feature>
<comment type="subcellular location">
    <subcellularLocation>
        <location evidence="1">Membrane</location>
        <topology evidence="1">Multi-pass membrane protein</topology>
    </subcellularLocation>
</comment>
<evidence type="ECO:0000256" key="3">
    <source>
        <dbReference type="ARBA" id="ARBA00022692"/>
    </source>
</evidence>
<organism evidence="7 8">
    <name type="scientific">Hyaloscypha bicolor E</name>
    <dbReference type="NCBI Taxonomy" id="1095630"/>
    <lineage>
        <taxon>Eukaryota</taxon>
        <taxon>Fungi</taxon>
        <taxon>Dikarya</taxon>
        <taxon>Ascomycota</taxon>
        <taxon>Pezizomycotina</taxon>
        <taxon>Leotiomycetes</taxon>
        <taxon>Helotiales</taxon>
        <taxon>Hyaloscyphaceae</taxon>
        <taxon>Hyaloscypha</taxon>
        <taxon>Hyaloscypha bicolor</taxon>
    </lineage>
</organism>
<dbReference type="PANTHER" id="PTHR43791:SF54">
    <property type="entry name" value="MAJOR FACILITATOR SUPERFAMILY (MFS) PROFILE DOMAIN-CONTAINING PROTEIN-RELATED"/>
    <property type="match status" value="1"/>
</dbReference>
<name>A0A2J6TV69_9HELO</name>
<keyword evidence="4 6" id="KW-1133">Transmembrane helix</keyword>
<protein>
    <recommendedName>
        <fullName evidence="9">MFS general substrate transporter</fullName>
    </recommendedName>
</protein>
<keyword evidence="8" id="KW-1185">Reference proteome</keyword>
<keyword evidence="3 6" id="KW-0812">Transmembrane</keyword>
<dbReference type="RefSeq" id="XP_024743838.1">
    <property type="nucleotide sequence ID" value="XM_024885545.1"/>
</dbReference>
<gene>
    <name evidence="7" type="ORF">K444DRAFT_649127</name>
</gene>
<evidence type="ECO:0000256" key="2">
    <source>
        <dbReference type="ARBA" id="ARBA00022448"/>
    </source>
</evidence>
<keyword evidence="5 6" id="KW-0472">Membrane</keyword>
<dbReference type="GO" id="GO:0016020">
    <property type="term" value="C:membrane"/>
    <property type="evidence" value="ECO:0007669"/>
    <property type="project" value="UniProtKB-SubCell"/>
</dbReference>
<feature type="transmembrane region" description="Helical" evidence="6">
    <location>
        <begin position="95"/>
        <end position="115"/>
    </location>
</feature>
<evidence type="ECO:0008006" key="9">
    <source>
        <dbReference type="Google" id="ProtNLM"/>
    </source>
</evidence>
<evidence type="ECO:0000256" key="5">
    <source>
        <dbReference type="ARBA" id="ARBA00023136"/>
    </source>
</evidence>
<reference evidence="7 8" key="1">
    <citation type="submission" date="2016-04" db="EMBL/GenBank/DDBJ databases">
        <title>A degradative enzymes factory behind the ericoid mycorrhizal symbiosis.</title>
        <authorList>
            <consortium name="DOE Joint Genome Institute"/>
            <person name="Martino E."/>
            <person name="Morin E."/>
            <person name="Grelet G."/>
            <person name="Kuo A."/>
            <person name="Kohler A."/>
            <person name="Daghino S."/>
            <person name="Barry K."/>
            <person name="Choi C."/>
            <person name="Cichocki N."/>
            <person name="Clum A."/>
            <person name="Copeland A."/>
            <person name="Hainaut M."/>
            <person name="Haridas S."/>
            <person name="Labutti K."/>
            <person name="Lindquist E."/>
            <person name="Lipzen A."/>
            <person name="Khouja H.-R."/>
            <person name="Murat C."/>
            <person name="Ohm R."/>
            <person name="Olson A."/>
            <person name="Spatafora J."/>
            <person name="Veneault-Fourrey C."/>
            <person name="Henrissat B."/>
            <person name="Grigoriev I."/>
            <person name="Martin F."/>
            <person name="Perotto S."/>
        </authorList>
    </citation>
    <scope>NUCLEOTIDE SEQUENCE [LARGE SCALE GENOMIC DNA]</scope>
    <source>
        <strain evidence="7 8">E</strain>
    </source>
</reference>
<evidence type="ECO:0000256" key="6">
    <source>
        <dbReference type="SAM" id="Phobius"/>
    </source>
</evidence>
<dbReference type="Proteomes" id="UP000235371">
    <property type="component" value="Unassembled WGS sequence"/>
</dbReference>
<dbReference type="GO" id="GO:0022857">
    <property type="term" value="F:transmembrane transporter activity"/>
    <property type="evidence" value="ECO:0007669"/>
    <property type="project" value="TreeGrafter"/>
</dbReference>
<feature type="transmembrane region" description="Helical" evidence="6">
    <location>
        <begin position="127"/>
        <end position="146"/>
    </location>
</feature>
<dbReference type="InParanoid" id="A0A2J6TV69"/>
<dbReference type="EMBL" id="KZ613740">
    <property type="protein sequence ID" value="PMD66934.1"/>
    <property type="molecule type" value="Genomic_DNA"/>
</dbReference>
<accession>A0A2J6TV69</accession>
<dbReference type="PANTHER" id="PTHR43791">
    <property type="entry name" value="PERMEASE-RELATED"/>
    <property type="match status" value="1"/>
</dbReference>
<sequence length="167" mass="18725">MMEEMKQDPEENQQVVGLGETWLESPSVEVASYYEESLALDRTILWKRDLIEGLVAGINMPSNGYNVCLSVFYILFVLAEIPFNFLQEENKFKPAYLLGAQMFCFAAGTLSIATYQTKKEVGLRFSFVFNFALALPPFLGLLTYAIENLDSNLSLLVGVGPSSWRAL</sequence>
<dbReference type="AlphaFoldDB" id="A0A2J6TV69"/>
<evidence type="ECO:0000256" key="4">
    <source>
        <dbReference type="ARBA" id="ARBA00022989"/>
    </source>
</evidence>
<dbReference type="OrthoDB" id="310895at2759"/>